<keyword evidence="9" id="KW-1185">Reference proteome</keyword>
<organism evidence="8 9">
    <name type="scientific">Monodelphis domestica</name>
    <name type="common">Gray short-tailed opossum</name>
    <dbReference type="NCBI Taxonomy" id="13616"/>
    <lineage>
        <taxon>Eukaryota</taxon>
        <taxon>Metazoa</taxon>
        <taxon>Chordata</taxon>
        <taxon>Craniata</taxon>
        <taxon>Vertebrata</taxon>
        <taxon>Euteleostomi</taxon>
        <taxon>Mammalia</taxon>
        <taxon>Metatheria</taxon>
        <taxon>Didelphimorphia</taxon>
        <taxon>Didelphidae</taxon>
        <taxon>Monodelphis</taxon>
    </lineage>
</organism>
<dbReference type="AlphaFoldDB" id="F7D9J4"/>
<evidence type="ECO:0000256" key="3">
    <source>
        <dbReference type="ARBA" id="ARBA00022989"/>
    </source>
</evidence>
<evidence type="ECO:0000256" key="4">
    <source>
        <dbReference type="ARBA" id="ARBA00023136"/>
    </source>
</evidence>
<dbReference type="PANTHER" id="PTHR31530">
    <property type="entry name" value="MAJOR INTRINSICALLY DISORDERED NOTCH2-BINDING RECEPTOR 1 MINAR1 FAMILY MEMBER"/>
    <property type="match status" value="1"/>
</dbReference>
<sequence>MKGMDLSVLPNNNHPEKFLQLEVQSFLKNSALPQADLPRLAGAHYPAMQHWHNLVYSQREKRNVAEQLHGKLSVKDSMFIDSIFGDHITSFTLKRKNNLLYGDIRIEEAMEERKQRPSWTIQDYDKHSLQTDLSGYLKENPNDLRFWLGDTYTPGYDTLLKKKEQQQKQSKFCRISLIVLVSVCILVSIITVCNFLT</sequence>
<keyword evidence="4 6" id="KW-0472">Membrane</keyword>
<protein>
    <submittedName>
        <fullName evidence="8">Membrane integral NOTCH2 associated receptor 2</fullName>
    </submittedName>
</protein>
<dbReference type="FunCoup" id="F7D9J4">
    <property type="interactions" value="1"/>
</dbReference>
<dbReference type="InParanoid" id="F7D9J4"/>
<evidence type="ECO:0000256" key="5">
    <source>
        <dbReference type="ARBA" id="ARBA00037847"/>
    </source>
</evidence>
<accession>F7D9J4</accession>
<dbReference type="InterPro" id="IPR009626">
    <property type="entry name" value="MINAR1-like_C"/>
</dbReference>
<dbReference type="eggNOG" id="ENOG502RZQB">
    <property type="taxonomic scope" value="Eukaryota"/>
</dbReference>
<feature type="transmembrane region" description="Helical" evidence="6">
    <location>
        <begin position="175"/>
        <end position="196"/>
    </location>
</feature>
<keyword evidence="3 6" id="KW-1133">Transmembrane helix</keyword>
<dbReference type="GeneTree" id="ENSGT00530000063851"/>
<dbReference type="Proteomes" id="UP000002280">
    <property type="component" value="Chromosome 6"/>
</dbReference>
<dbReference type="HOGENOM" id="CLU_120056_1_0_1"/>
<keyword evidence="2 6" id="KW-0812">Transmembrane</keyword>
<dbReference type="OMA" id="ATHGMFQ"/>
<evidence type="ECO:0000313" key="9">
    <source>
        <dbReference type="Proteomes" id="UP000002280"/>
    </source>
</evidence>
<reference evidence="8" key="2">
    <citation type="submission" date="2025-08" db="UniProtKB">
        <authorList>
            <consortium name="Ensembl"/>
        </authorList>
    </citation>
    <scope>IDENTIFICATION</scope>
</reference>
<dbReference type="GO" id="GO:0005783">
    <property type="term" value="C:endoplasmic reticulum"/>
    <property type="evidence" value="ECO:0007669"/>
    <property type="project" value="Ensembl"/>
</dbReference>
<reference evidence="8" key="3">
    <citation type="submission" date="2025-09" db="UniProtKB">
        <authorList>
            <consortium name="Ensembl"/>
        </authorList>
    </citation>
    <scope>IDENTIFICATION</scope>
</reference>
<dbReference type="GO" id="GO:0015485">
    <property type="term" value="F:cholesterol binding"/>
    <property type="evidence" value="ECO:0007669"/>
    <property type="project" value="Ensembl"/>
</dbReference>
<evidence type="ECO:0000259" key="7">
    <source>
        <dbReference type="Pfam" id="PF06789"/>
    </source>
</evidence>
<reference evidence="8 9" key="1">
    <citation type="journal article" date="2007" name="Nature">
        <title>Genome of the marsupial Monodelphis domestica reveals innovation in non-coding sequences.</title>
        <authorList>
            <person name="Mikkelsen T.S."/>
            <person name="Wakefield M.J."/>
            <person name="Aken B."/>
            <person name="Amemiya C.T."/>
            <person name="Chang J.L."/>
            <person name="Duke S."/>
            <person name="Garber M."/>
            <person name="Gentles A.J."/>
            <person name="Goodstadt L."/>
            <person name="Heger A."/>
            <person name="Jurka J."/>
            <person name="Kamal M."/>
            <person name="Mauceli E."/>
            <person name="Searle S.M."/>
            <person name="Sharpe T."/>
            <person name="Baker M.L."/>
            <person name="Batzer M.A."/>
            <person name="Benos P.V."/>
            <person name="Belov K."/>
            <person name="Clamp M."/>
            <person name="Cook A."/>
            <person name="Cuff J."/>
            <person name="Das R."/>
            <person name="Davidow L."/>
            <person name="Deakin J.E."/>
            <person name="Fazzari M.J."/>
            <person name="Glass J.L."/>
            <person name="Grabherr M."/>
            <person name="Greally J.M."/>
            <person name="Gu W."/>
            <person name="Hore T.A."/>
            <person name="Huttley G.A."/>
            <person name="Kleber M."/>
            <person name="Jirtle R.L."/>
            <person name="Koina E."/>
            <person name="Lee J.T."/>
            <person name="Mahony S."/>
            <person name="Marra M.A."/>
            <person name="Miller R.D."/>
            <person name="Nicholls R.D."/>
            <person name="Oda M."/>
            <person name="Papenfuss A.T."/>
            <person name="Parra Z.E."/>
            <person name="Pollock D.D."/>
            <person name="Ray D.A."/>
            <person name="Schein J.E."/>
            <person name="Speed T.P."/>
            <person name="Thompson K."/>
            <person name="VandeBerg J.L."/>
            <person name="Wade C.M."/>
            <person name="Walker J.A."/>
            <person name="Waters P.D."/>
            <person name="Webber C."/>
            <person name="Weidman J.R."/>
            <person name="Xie X."/>
            <person name="Zody M.C."/>
            <person name="Baldwin J."/>
            <person name="Abdouelleil A."/>
            <person name="Abdulkadir J."/>
            <person name="Abebe A."/>
            <person name="Abera B."/>
            <person name="Abreu J."/>
            <person name="Acer S.C."/>
            <person name="Aftuck L."/>
            <person name="Alexander A."/>
            <person name="An P."/>
            <person name="Anderson E."/>
            <person name="Anderson S."/>
            <person name="Arachi H."/>
            <person name="Azer M."/>
            <person name="Bachantsang P."/>
            <person name="Barry A."/>
            <person name="Bayul T."/>
            <person name="Berlin A."/>
            <person name="Bessette D."/>
            <person name="Bloom T."/>
            <person name="Bloom T."/>
            <person name="Boguslavskiy L."/>
            <person name="Bonnet C."/>
            <person name="Boukhgalter B."/>
            <person name="Bourzgui I."/>
            <person name="Brown A."/>
            <person name="Cahill P."/>
            <person name="Channer S."/>
            <person name="Cheshatsang Y."/>
            <person name="Chuda L."/>
            <person name="Citroen M."/>
            <person name="Collymore A."/>
            <person name="Cooke P."/>
            <person name="Costello M."/>
            <person name="D'Aco K."/>
            <person name="Daza R."/>
            <person name="De Haan G."/>
            <person name="DeGray S."/>
            <person name="DeMaso C."/>
            <person name="Dhargay N."/>
            <person name="Dooley K."/>
            <person name="Dooley E."/>
            <person name="Doricent M."/>
            <person name="Dorje P."/>
            <person name="Dorjee K."/>
            <person name="Dupes A."/>
            <person name="Elong R."/>
            <person name="Falk J."/>
            <person name="Farina A."/>
            <person name="Faro S."/>
            <person name="Ferguson D."/>
            <person name="Fisher S."/>
            <person name="Foley C.D."/>
            <person name="Franke A."/>
            <person name="Friedrich D."/>
            <person name="Gadbois L."/>
            <person name="Gearin G."/>
            <person name="Gearin C.R."/>
            <person name="Giannoukos G."/>
            <person name="Goode T."/>
            <person name="Graham J."/>
            <person name="Grandbois E."/>
            <person name="Grewal S."/>
            <person name="Gyaltsen K."/>
            <person name="Hafez N."/>
            <person name="Hagos B."/>
            <person name="Hall J."/>
            <person name="Henson C."/>
            <person name="Hollinger A."/>
            <person name="Honan T."/>
            <person name="Huard M.D."/>
            <person name="Hughes L."/>
            <person name="Hurhula B."/>
            <person name="Husby M.E."/>
            <person name="Kamat A."/>
            <person name="Kanga B."/>
            <person name="Kashin S."/>
            <person name="Khazanovich D."/>
            <person name="Kisner P."/>
            <person name="Lance K."/>
            <person name="Lara M."/>
            <person name="Lee W."/>
            <person name="Lennon N."/>
            <person name="Letendre F."/>
            <person name="LeVine R."/>
            <person name="Lipovsky A."/>
            <person name="Liu X."/>
            <person name="Liu J."/>
            <person name="Liu S."/>
            <person name="Lokyitsang T."/>
            <person name="Lokyitsang Y."/>
            <person name="Lubonja R."/>
            <person name="Lui A."/>
            <person name="MacDonald P."/>
            <person name="Magnisalis V."/>
            <person name="Maru K."/>
            <person name="Matthews C."/>
            <person name="McCusker W."/>
            <person name="McDonough S."/>
            <person name="Mehta T."/>
            <person name="Meldrim J."/>
            <person name="Meneus L."/>
            <person name="Mihai O."/>
            <person name="Mihalev A."/>
            <person name="Mihova T."/>
            <person name="Mittelman R."/>
            <person name="Mlenga V."/>
            <person name="Montmayeur A."/>
            <person name="Mulrain L."/>
            <person name="Navidi A."/>
            <person name="Naylor J."/>
            <person name="Negash T."/>
            <person name="Nguyen T."/>
            <person name="Nguyen N."/>
            <person name="Nicol R."/>
            <person name="Norbu C."/>
            <person name="Norbu N."/>
            <person name="Novod N."/>
            <person name="O'Neill B."/>
            <person name="Osman S."/>
            <person name="Markiewicz E."/>
            <person name="Oyono O.L."/>
            <person name="Patti C."/>
            <person name="Phunkhang P."/>
            <person name="Pierre F."/>
            <person name="Priest M."/>
            <person name="Raghuraman S."/>
            <person name="Rege F."/>
            <person name="Reyes R."/>
            <person name="Rise C."/>
            <person name="Rogov P."/>
            <person name="Ross K."/>
            <person name="Ryan E."/>
            <person name="Settipalli S."/>
            <person name="Shea T."/>
            <person name="Sherpa N."/>
            <person name="Shi L."/>
            <person name="Shih D."/>
            <person name="Sparrow T."/>
            <person name="Spaulding J."/>
            <person name="Stalker J."/>
            <person name="Stange-Thomann N."/>
            <person name="Stavropoulos S."/>
            <person name="Stone C."/>
            <person name="Strader C."/>
            <person name="Tesfaye S."/>
            <person name="Thomson T."/>
            <person name="Thoulutsang Y."/>
            <person name="Thoulutsang D."/>
            <person name="Topham K."/>
            <person name="Topping I."/>
            <person name="Tsamla T."/>
            <person name="Vassiliev H."/>
            <person name="Vo A."/>
            <person name="Wangchuk T."/>
            <person name="Wangdi T."/>
            <person name="Weiand M."/>
            <person name="Wilkinson J."/>
            <person name="Wilson A."/>
            <person name="Yadav S."/>
            <person name="Young G."/>
            <person name="Yu Q."/>
            <person name="Zembek L."/>
            <person name="Zhong D."/>
            <person name="Zimmer A."/>
            <person name="Zwirko Z."/>
            <person name="Jaffe D.B."/>
            <person name="Alvarez P."/>
            <person name="Brockman W."/>
            <person name="Butler J."/>
            <person name="Chin C."/>
            <person name="Gnerre S."/>
            <person name="MacCallum I."/>
            <person name="Graves J.A."/>
            <person name="Ponting C.P."/>
            <person name="Breen M."/>
            <person name="Samollow P.B."/>
            <person name="Lander E.S."/>
            <person name="Lindblad-Toh K."/>
        </authorList>
    </citation>
    <scope>NUCLEOTIDE SEQUENCE [LARGE SCALE GENOMIC DNA]</scope>
</reference>
<dbReference type="InterPro" id="IPR039706">
    <property type="entry name" value="MINAR1-like"/>
</dbReference>
<name>F7D9J4_MONDO</name>
<gene>
    <name evidence="8" type="primary">MINAR2</name>
</gene>
<dbReference type="GO" id="GO:0001525">
    <property type="term" value="P:angiogenesis"/>
    <property type="evidence" value="ECO:0007669"/>
    <property type="project" value="Ensembl"/>
</dbReference>
<feature type="domain" description="Major intrinsically disordered Notch2-binding receptor 1-like C-terminal" evidence="7">
    <location>
        <begin position="50"/>
        <end position="192"/>
    </location>
</feature>
<dbReference type="Ensembl" id="ENSMODT00000016899.3">
    <property type="protein sequence ID" value="ENSMODP00000016594.3"/>
    <property type="gene ID" value="ENSMODG00000013268.3"/>
</dbReference>
<evidence type="ECO:0000256" key="2">
    <source>
        <dbReference type="ARBA" id="ARBA00022692"/>
    </source>
</evidence>
<dbReference type="Pfam" id="PF06789">
    <property type="entry name" value="MINAR1_C"/>
    <property type="match status" value="1"/>
</dbReference>
<proteinExistence type="inferred from homology"/>
<evidence type="ECO:0000256" key="6">
    <source>
        <dbReference type="SAM" id="Phobius"/>
    </source>
</evidence>
<comment type="subcellular location">
    <subcellularLocation>
        <location evidence="5">Endomembrane system</location>
        <topology evidence="5">Single-pass membrane protein</topology>
    </subcellularLocation>
</comment>
<evidence type="ECO:0000313" key="8">
    <source>
        <dbReference type="Ensembl" id="ENSMODP00000016594.3"/>
    </source>
</evidence>
<evidence type="ECO:0000256" key="1">
    <source>
        <dbReference type="ARBA" id="ARBA00006410"/>
    </source>
</evidence>
<dbReference type="PANTHER" id="PTHR31530:SF4">
    <property type="entry name" value="MAJOR INTRINSICALLY DISORDERED NOTCH2-BINDING RECEPTOR 1-LIKE"/>
    <property type="match status" value="1"/>
</dbReference>
<comment type="similarity">
    <text evidence="1">Belongs to the MINAR family.</text>
</comment>